<dbReference type="KEGG" id="tmai:FVE67_05055"/>
<dbReference type="InterPro" id="IPR050078">
    <property type="entry name" value="Ribosomal_L11_MeTrfase_PrmA"/>
</dbReference>
<dbReference type="SUPFAM" id="SSF53335">
    <property type="entry name" value="S-adenosyl-L-methionine-dependent methyltransferases"/>
    <property type="match status" value="1"/>
</dbReference>
<feature type="region of interest" description="Disordered" evidence="3">
    <location>
        <begin position="1"/>
        <end position="37"/>
    </location>
</feature>
<keyword evidence="5" id="KW-1185">Reference proteome</keyword>
<evidence type="ECO:0000256" key="3">
    <source>
        <dbReference type="SAM" id="MobiDB-lite"/>
    </source>
</evidence>
<dbReference type="Gene3D" id="3.40.50.150">
    <property type="entry name" value="Vaccinia Virus protein VP39"/>
    <property type="match status" value="1"/>
</dbReference>
<dbReference type="GO" id="GO:0032259">
    <property type="term" value="P:methylation"/>
    <property type="evidence" value="ECO:0007669"/>
    <property type="project" value="UniProtKB-KW"/>
</dbReference>
<feature type="compositionally biased region" description="Basic residues" evidence="3">
    <location>
        <begin position="1"/>
        <end position="12"/>
    </location>
</feature>
<gene>
    <name evidence="4" type="ORF">FVE67_05055</name>
</gene>
<evidence type="ECO:0000313" key="5">
    <source>
        <dbReference type="Proteomes" id="UP000501253"/>
    </source>
</evidence>
<dbReference type="EMBL" id="CP042909">
    <property type="protein sequence ID" value="QJA06207.1"/>
    <property type="molecule type" value="Genomic_DNA"/>
</dbReference>
<dbReference type="Pfam" id="PF06325">
    <property type="entry name" value="PrmA"/>
    <property type="match status" value="1"/>
</dbReference>
<evidence type="ECO:0000256" key="1">
    <source>
        <dbReference type="ARBA" id="ARBA00022603"/>
    </source>
</evidence>
<sequence>MVWPRRPVRPPKRPLNFPRSSRCATPTTTGAEKRNSAMLRPPHKRYHLLHLYAFSGTHPALRDFPDPDFIGCWEEEDLTVLFFHREKPGLAERICRDYGLTFELSATVPYADWGEGRRLRPFRVGPLVLAPVWEEGPADLYYDPGVVFGSGAHPTTQLMLSALWDFAQSRGLSGRRVVDLGCGSGLLTLVAARLGAQVLAVDRNPLCVALARKNLSLNGLSAEVREADLRSLLPFSADLVLANLYKGLLLDLLGLPSFRTASYYLLSGFTSSMEAEIQEVAKAAGLALDYRSEKEGWVCLGLQNPKT</sequence>
<dbReference type="InterPro" id="IPR029063">
    <property type="entry name" value="SAM-dependent_MTases_sf"/>
</dbReference>
<accession>A0A6H1WSK9</accession>
<dbReference type="AlphaFoldDB" id="A0A6H1WSK9"/>
<organism evidence="4 5">
    <name type="scientific">Thermosulfurimonas marina</name>
    <dbReference type="NCBI Taxonomy" id="2047767"/>
    <lineage>
        <taxon>Bacteria</taxon>
        <taxon>Pseudomonadati</taxon>
        <taxon>Thermodesulfobacteriota</taxon>
        <taxon>Thermodesulfobacteria</taxon>
        <taxon>Thermodesulfobacteriales</taxon>
        <taxon>Thermodesulfobacteriaceae</taxon>
        <taxon>Thermosulfurimonas</taxon>
    </lineage>
</organism>
<keyword evidence="2 4" id="KW-0808">Transferase</keyword>
<dbReference type="Proteomes" id="UP000501253">
    <property type="component" value="Chromosome"/>
</dbReference>
<keyword evidence="1 4" id="KW-0489">Methyltransferase</keyword>
<evidence type="ECO:0000256" key="2">
    <source>
        <dbReference type="ARBA" id="ARBA00022679"/>
    </source>
</evidence>
<proteinExistence type="predicted"/>
<dbReference type="PANTHER" id="PTHR43648">
    <property type="entry name" value="ELECTRON TRANSFER FLAVOPROTEIN BETA SUBUNIT LYSINE METHYLTRANSFERASE"/>
    <property type="match status" value="1"/>
</dbReference>
<feature type="compositionally biased region" description="Polar residues" evidence="3">
    <location>
        <begin position="18"/>
        <end position="30"/>
    </location>
</feature>
<dbReference type="PANTHER" id="PTHR43648:SF1">
    <property type="entry name" value="ELECTRON TRANSFER FLAVOPROTEIN BETA SUBUNIT LYSINE METHYLTRANSFERASE"/>
    <property type="match status" value="1"/>
</dbReference>
<dbReference type="CDD" id="cd02440">
    <property type="entry name" value="AdoMet_MTases"/>
    <property type="match status" value="1"/>
</dbReference>
<reference evidence="4 5" key="1">
    <citation type="submission" date="2019-08" db="EMBL/GenBank/DDBJ databases">
        <title>Complete genome sequence of Thermosulfurimonas marina SU872T, an anaerobic thermophilic chemolithoautotrophic bacterium isolated from a shallow marine hydrothermal vent.</title>
        <authorList>
            <person name="Allioux M."/>
            <person name="Jebbar M."/>
            <person name="Slobodkina G."/>
            <person name="Slobodkin A."/>
            <person name="Moalic Y."/>
            <person name="Frolova A."/>
            <person name="Shao Z."/>
            <person name="Alain K."/>
        </authorList>
    </citation>
    <scope>NUCLEOTIDE SEQUENCE [LARGE SCALE GENOMIC DNA]</scope>
    <source>
        <strain evidence="4 5">SU872</strain>
    </source>
</reference>
<dbReference type="GO" id="GO:0008276">
    <property type="term" value="F:protein methyltransferase activity"/>
    <property type="evidence" value="ECO:0007669"/>
    <property type="project" value="TreeGrafter"/>
</dbReference>
<protein>
    <submittedName>
        <fullName evidence="4">Methyltransferase</fullName>
    </submittedName>
</protein>
<name>A0A6H1WSK9_9BACT</name>
<evidence type="ECO:0000313" key="4">
    <source>
        <dbReference type="EMBL" id="QJA06207.1"/>
    </source>
</evidence>